<dbReference type="OrthoDB" id="15994at2759"/>
<feature type="transmembrane region" description="Helical" evidence="3">
    <location>
        <begin position="341"/>
        <end position="360"/>
    </location>
</feature>
<evidence type="ECO:0000259" key="4">
    <source>
        <dbReference type="PROSITE" id="PS50850"/>
    </source>
</evidence>
<feature type="compositionally biased region" description="Polar residues" evidence="2">
    <location>
        <begin position="1"/>
        <end position="16"/>
    </location>
</feature>
<dbReference type="PANTHER" id="PTHR23528:SF2">
    <property type="entry name" value="MAJOR FACILITATOR SUPERFAMILY (MFS) PROFILE DOMAIN-CONTAINING PROTEIN"/>
    <property type="match status" value="1"/>
</dbReference>
<feature type="transmembrane region" description="Helical" evidence="3">
    <location>
        <begin position="366"/>
        <end position="383"/>
    </location>
</feature>
<reference evidence="5" key="1">
    <citation type="submission" date="2020-01" db="EMBL/GenBank/DDBJ databases">
        <title>Development of genomics and gene disruption for Polysphondylium violaceum indicates a role for the polyketide synthase stlB in stalk morphogenesis.</title>
        <authorList>
            <person name="Narita B."/>
            <person name="Kawabe Y."/>
            <person name="Kin K."/>
            <person name="Saito T."/>
            <person name="Gibbs R."/>
            <person name="Kuspa A."/>
            <person name="Muzny D."/>
            <person name="Queller D."/>
            <person name="Richards S."/>
            <person name="Strassman J."/>
            <person name="Sucgang R."/>
            <person name="Worley K."/>
            <person name="Schaap P."/>
        </authorList>
    </citation>
    <scope>NUCLEOTIDE SEQUENCE</scope>
    <source>
        <strain evidence="5">QSvi11</strain>
    </source>
</reference>
<feature type="transmembrane region" description="Helical" evidence="3">
    <location>
        <begin position="92"/>
        <end position="116"/>
    </location>
</feature>
<dbReference type="PROSITE" id="PS50850">
    <property type="entry name" value="MFS"/>
    <property type="match status" value="1"/>
</dbReference>
<evidence type="ECO:0000256" key="3">
    <source>
        <dbReference type="SAM" id="Phobius"/>
    </source>
</evidence>
<dbReference type="Proteomes" id="UP000695562">
    <property type="component" value="Unassembled WGS sequence"/>
</dbReference>
<feature type="transmembrane region" description="Helical" evidence="3">
    <location>
        <begin position="311"/>
        <end position="334"/>
    </location>
</feature>
<feature type="transmembrane region" description="Helical" evidence="3">
    <location>
        <begin position="59"/>
        <end position="80"/>
    </location>
</feature>
<name>A0A8J4PM01_9MYCE</name>
<evidence type="ECO:0000256" key="1">
    <source>
        <dbReference type="ARBA" id="ARBA00004141"/>
    </source>
</evidence>
<dbReference type="InterPro" id="IPR011701">
    <property type="entry name" value="MFS"/>
</dbReference>
<dbReference type="GO" id="GO:0016020">
    <property type="term" value="C:membrane"/>
    <property type="evidence" value="ECO:0007669"/>
    <property type="project" value="UniProtKB-SubCell"/>
</dbReference>
<dbReference type="InterPro" id="IPR020846">
    <property type="entry name" value="MFS_dom"/>
</dbReference>
<feature type="domain" description="Major facilitator superfamily (MFS) profile" evidence="4">
    <location>
        <begin position="49"/>
        <end position="465"/>
    </location>
</feature>
<feature type="transmembrane region" description="Helical" evidence="3">
    <location>
        <begin position="157"/>
        <end position="179"/>
    </location>
</feature>
<comment type="caution">
    <text evidence="5">The sequence shown here is derived from an EMBL/GenBank/DDBJ whole genome shotgun (WGS) entry which is preliminary data.</text>
</comment>
<feature type="transmembrane region" description="Helical" evidence="3">
    <location>
        <begin position="191"/>
        <end position="211"/>
    </location>
</feature>
<feature type="region of interest" description="Disordered" evidence="2">
    <location>
        <begin position="1"/>
        <end position="35"/>
    </location>
</feature>
<feature type="transmembrane region" description="Helical" evidence="3">
    <location>
        <begin position="437"/>
        <end position="462"/>
    </location>
</feature>
<gene>
    <name evidence="5" type="ORF">CYY_008208</name>
</gene>
<feature type="transmembrane region" description="Helical" evidence="3">
    <location>
        <begin position="404"/>
        <end position="425"/>
    </location>
</feature>
<accession>A0A8J4PM01</accession>
<comment type="subcellular location">
    <subcellularLocation>
        <location evidence="1">Membrane</location>
        <topology evidence="1">Multi-pass membrane protein</topology>
    </subcellularLocation>
</comment>
<organism evidence="5 6">
    <name type="scientific">Polysphondylium violaceum</name>
    <dbReference type="NCBI Taxonomy" id="133409"/>
    <lineage>
        <taxon>Eukaryota</taxon>
        <taxon>Amoebozoa</taxon>
        <taxon>Evosea</taxon>
        <taxon>Eumycetozoa</taxon>
        <taxon>Dictyostelia</taxon>
        <taxon>Dictyosteliales</taxon>
        <taxon>Dictyosteliaceae</taxon>
        <taxon>Polysphondylium</taxon>
    </lineage>
</organism>
<dbReference type="PANTHER" id="PTHR23528">
    <property type="match status" value="1"/>
</dbReference>
<dbReference type="AlphaFoldDB" id="A0A8J4PM01"/>
<keyword evidence="3" id="KW-0812">Transmembrane</keyword>
<proteinExistence type="predicted"/>
<evidence type="ECO:0000313" key="5">
    <source>
        <dbReference type="EMBL" id="KAF2070467.1"/>
    </source>
</evidence>
<dbReference type="InterPro" id="IPR036259">
    <property type="entry name" value="MFS_trans_sf"/>
</dbReference>
<dbReference type="Gene3D" id="1.20.1250.20">
    <property type="entry name" value="MFS general substrate transporter like domains"/>
    <property type="match status" value="2"/>
</dbReference>
<dbReference type="Pfam" id="PF07690">
    <property type="entry name" value="MFS_1"/>
    <property type="match status" value="1"/>
</dbReference>
<keyword evidence="3" id="KW-0472">Membrane</keyword>
<feature type="transmembrane region" description="Helical" evidence="3">
    <location>
        <begin position="128"/>
        <end position="145"/>
    </location>
</feature>
<evidence type="ECO:0000256" key="2">
    <source>
        <dbReference type="SAM" id="MobiDB-lite"/>
    </source>
</evidence>
<sequence>MEYPTSENTLSDSSDQVMKHSEVSSESSSKDGSVDHETNKLEIQVGIFRSTLFYIKISLWFFGNSVVSGATTAFTIPFQVAMLRAMFNDKEYWNGVVPVAGMFINLISTPIFGYLSDNTRTPFGKRRPYILIGTVIMLMFLALAATFDSPQDSMPGFIIVLTGLQFGQGIAGGAFSGIIPDMVHATQAGIASGWLGVAFSIGLLIGTLLSGNLLYVDGVVRTWWLYGAAMAFLGVSTVVSLIFMNEDTYDDWSMDGTVKGFVMSLYLPCSTYFNFYWVLITRFFNTMGIYMIFAFLYYFAQDVIGVTDLKISTIIVIVLVVFSVPASIAGGYLADYYNTKLLVYISSIVQVIAISLLIILCFMPSLAGLLVLAGVLGVGYGAYQCVDWALALHSLPNKTIGKDMGIWHISFIAPTVIAPAITGSILNSTKASLGAPIGYSIVFTISTMWFILATIFIFPMKISATSNLRRRKAALNASNNSNNSIVDNENKLKDRSAEVRESA</sequence>
<dbReference type="SUPFAM" id="SSF103473">
    <property type="entry name" value="MFS general substrate transporter"/>
    <property type="match status" value="1"/>
</dbReference>
<feature type="compositionally biased region" description="Basic and acidic residues" evidence="2">
    <location>
        <begin position="17"/>
        <end position="35"/>
    </location>
</feature>
<keyword evidence="6" id="KW-1185">Reference proteome</keyword>
<feature type="transmembrane region" description="Helical" evidence="3">
    <location>
        <begin position="223"/>
        <end position="244"/>
    </location>
</feature>
<protein>
    <recommendedName>
        <fullName evidence="4">Major facilitator superfamily (MFS) profile domain-containing protein</fullName>
    </recommendedName>
</protein>
<evidence type="ECO:0000313" key="6">
    <source>
        <dbReference type="Proteomes" id="UP000695562"/>
    </source>
</evidence>
<keyword evidence="3" id="KW-1133">Transmembrane helix</keyword>
<dbReference type="EMBL" id="AJWJ01000487">
    <property type="protein sequence ID" value="KAF2070467.1"/>
    <property type="molecule type" value="Genomic_DNA"/>
</dbReference>
<dbReference type="GO" id="GO:0022857">
    <property type="term" value="F:transmembrane transporter activity"/>
    <property type="evidence" value="ECO:0007669"/>
    <property type="project" value="InterPro"/>
</dbReference>
<feature type="transmembrane region" description="Helical" evidence="3">
    <location>
        <begin position="275"/>
        <end position="299"/>
    </location>
</feature>